<gene>
    <name evidence="1" type="ORF">SAMN05880501_101273</name>
</gene>
<dbReference type="Gene3D" id="3.40.50.1000">
    <property type="entry name" value="HAD superfamily/HAD-like"/>
    <property type="match status" value="1"/>
</dbReference>
<dbReference type="Gene3D" id="3.40.50.720">
    <property type="entry name" value="NAD(P)-binding Rossmann-like Domain"/>
    <property type="match status" value="1"/>
</dbReference>
<dbReference type="Gene3D" id="1.10.150.400">
    <property type="match status" value="1"/>
</dbReference>
<dbReference type="SUPFAM" id="SSF56784">
    <property type="entry name" value="HAD-like"/>
    <property type="match status" value="1"/>
</dbReference>
<dbReference type="GO" id="GO:0016787">
    <property type="term" value="F:hydrolase activity"/>
    <property type="evidence" value="ECO:0007669"/>
    <property type="project" value="UniProtKB-KW"/>
</dbReference>
<dbReference type="OrthoDB" id="9816564at2"/>
<protein>
    <submittedName>
        <fullName evidence="1">Predicted HAD superfamily hydrolase</fullName>
    </submittedName>
</protein>
<sequence>MNYKNDLVLSKINIEDYEMFSLDIFDTLLFRMCARPEDIFTKVGELAIDKFGDAFGYSSKTFREVRKLSEQKARKVYLNKNEINYDNIYEFMPFDGEIREYLKKIELEVEKENIFLNESVYSFIRECYSKGRKIILVSDMYLFREQIEDILKHTNLDLEMIHNIYVSSENNETKHNGNLFKLVLEDYSYVPSNRILHIGDNYYADFLQARENKMHAVYYPPIIEDYLSIYQLEEKISDECANNIRSLRKIVSHTAKYSGDDLALYKIGSEVYGPFYSAFAEWVVEQAIQKDIKKVLPLMREGMLLSTLIKKIVDDRKLDIVVTPTYISRKASYLPSIKELTEKHIDEVLKRENLILYDVFNLFLLPIENTEFEHYKYNTLGECHLIRSEEQSITQRLKNYFLQDEQFSSIKENIQKQKQYLKQYITEISGNESFITVDLGGNGTIQSNIDILFPNKAIHLFVYGTEKALEKIINGQKIFSWMGFENDFSKLNEIFARHTEVLEAITSIMEPGTDYYKRNEFGIVEPVKSLTNYSYDCFLKQEIIWNGIADFQQYFLKLSHKKIKLTSNELFNIVERFISYPTFKEVKSLQNFFFEDHVTYTSSRKLIEPYEKGKINNKDYYNFLSHQKKPKHEERILWPEGIVTLDNPLYFLDIIYGEDSKIFKHIVAIIKGINLKCYRSIAIYGAGEIGIQVYNILKYLDIKVTLFVDKNYKNIIREIPVCDMSGIPEDIDLIIIASVVYKEEIFNELSCYYKENANKPNILKLL</sequence>
<evidence type="ECO:0000313" key="2">
    <source>
        <dbReference type="Proteomes" id="UP000219636"/>
    </source>
</evidence>
<dbReference type="AlphaFoldDB" id="A0A285RBN1"/>
<dbReference type="RefSeq" id="WP_097071851.1">
    <property type="nucleotide sequence ID" value="NZ_OBMQ01000001.1"/>
</dbReference>
<dbReference type="InterPro" id="IPR023214">
    <property type="entry name" value="HAD_sf"/>
</dbReference>
<dbReference type="Proteomes" id="UP000219636">
    <property type="component" value="Unassembled WGS sequence"/>
</dbReference>
<dbReference type="EMBL" id="OBMQ01000001">
    <property type="protein sequence ID" value="SOB91168.1"/>
    <property type="molecule type" value="Genomic_DNA"/>
</dbReference>
<organism evidence="1 2">
    <name type="scientific">Ureibacillus xyleni</name>
    <dbReference type="NCBI Taxonomy" id="614648"/>
    <lineage>
        <taxon>Bacteria</taxon>
        <taxon>Bacillati</taxon>
        <taxon>Bacillota</taxon>
        <taxon>Bacilli</taxon>
        <taxon>Bacillales</taxon>
        <taxon>Caryophanaceae</taxon>
        <taxon>Ureibacillus</taxon>
    </lineage>
</organism>
<reference evidence="2" key="1">
    <citation type="submission" date="2017-08" db="EMBL/GenBank/DDBJ databases">
        <authorList>
            <person name="Varghese N."/>
            <person name="Submissions S."/>
        </authorList>
    </citation>
    <scope>NUCLEOTIDE SEQUENCE [LARGE SCALE GENOMIC DNA]</scope>
    <source>
        <strain evidence="2">JC22</strain>
    </source>
</reference>
<keyword evidence="2" id="KW-1185">Reference proteome</keyword>
<proteinExistence type="predicted"/>
<dbReference type="InterPro" id="IPR036412">
    <property type="entry name" value="HAD-like_sf"/>
</dbReference>
<name>A0A285RBN1_9BACL</name>
<keyword evidence="1" id="KW-0378">Hydrolase</keyword>
<accession>A0A285RBN1</accession>
<evidence type="ECO:0000313" key="1">
    <source>
        <dbReference type="EMBL" id="SOB91168.1"/>
    </source>
</evidence>